<reference evidence="2" key="1">
    <citation type="submission" date="2021-03" db="EMBL/GenBank/DDBJ databases">
        <authorList>
            <person name="Kanchanasin P."/>
            <person name="Saeng-In P."/>
            <person name="Phongsopitanun W."/>
            <person name="Yuki M."/>
            <person name="Kudo T."/>
            <person name="Ohkuma M."/>
            <person name="Tanasupawat S."/>
        </authorList>
    </citation>
    <scope>NUCLEOTIDE SEQUENCE</scope>
    <source>
        <strain evidence="2">GKU 128</strain>
    </source>
</reference>
<evidence type="ECO:0000313" key="2">
    <source>
        <dbReference type="EMBL" id="MBO2449677.1"/>
    </source>
</evidence>
<dbReference type="Proteomes" id="UP000669179">
    <property type="component" value="Unassembled WGS sequence"/>
</dbReference>
<evidence type="ECO:0000256" key="1">
    <source>
        <dbReference type="SAM" id="MobiDB-lite"/>
    </source>
</evidence>
<keyword evidence="3" id="KW-1185">Reference proteome</keyword>
<accession>A0A939T7V4</accession>
<dbReference type="AlphaFoldDB" id="A0A939T7V4"/>
<feature type="region of interest" description="Disordered" evidence="1">
    <location>
        <begin position="1"/>
        <end position="45"/>
    </location>
</feature>
<gene>
    <name evidence="2" type="ORF">J4573_21425</name>
</gene>
<proteinExistence type="predicted"/>
<evidence type="ECO:0000313" key="3">
    <source>
        <dbReference type="Proteomes" id="UP000669179"/>
    </source>
</evidence>
<evidence type="ECO:0008006" key="4">
    <source>
        <dbReference type="Google" id="ProtNLM"/>
    </source>
</evidence>
<comment type="caution">
    <text evidence="2">The sequence shown here is derived from an EMBL/GenBank/DDBJ whole genome shotgun (WGS) entry which is preliminary data.</text>
</comment>
<protein>
    <recommendedName>
        <fullName evidence="4">Cobyrinic acid a,c-diamide synthase</fullName>
    </recommendedName>
</protein>
<sequence>MASRRVRLPGADEIFRPTVPEPPARRIPPEPRPVAVRPPTGRQRHDSKITVYISADELLDLEKARLTLRAEHDLAVDRGRLVREAVAAVLADFEANGPQSTLVRRLSTTP</sequence>
<organism evidence="2 3">
    <name type="scientific">Actinomadura barringtoniae</name>
    <dbReference type="NCBI Taxonomy" id="1427535"/>
    <lineage>
        <taxon>Bacteria</taxon>
        <taxon>Bacillati</taxon>
        <taxon>Actinomycetota</taxon>
        <taxon>Actinomycetes</taxon>
        <taxon>Streptosporangiales</taxon>
        <taxon>Thermomonosporaceae</taxon>
        <taxon>Actinomadura</taxon>
    </lineage>
</organism>
<dbReference type="EMBL" id="JAGEOJ010000008">
    <property type="protein sequence ID" value="MBO2449677.1"/>
    <property type="molecule type" value="Genomic_DNA"/>
</dbReference>
<name>A0A939T7V4_9ACTN</name>
<dbReference type="RefSeq" id="WP_208257553.1">
    <property type="nucleotide sequence ID" value="NZ_JAGEOJ010000008.1"/>
</dbReference>